<dbReference type="Proteomes" id="UP000694925">
    <property type="component" value="Unplaced"/>
</dbReference>
<evidence type="ECO:0000256" key="4">
    <source>
        <dbReference type="ARBA" id="ARBA00023242"/>
    </source>
</evidence>
<keyword evidence="4" id="KW-0539">Nucleus</keyword>
<sequence length="507" mass="57313">MYIYLHYYLLYVFYFSHSSNSVARRRVVKCANTCFTDTRIVTEYIKMTNSYKEVPKEMECESVDEIDEDMAESESEEEDSAESEEGTEKENKSEVYLPGRPLKSNEELVVDKTAYKMLHHAESGAPCLSFDVILDRLGDNRENYPLDMFLIAGTQAASAHVNNVLVMRMKNLRGVEEDEDEEDSDDELEDNENLPIMSVAPIRHQGCVNRIRYTTVGETSIAASWSELGRVHIWNLEEQLKALENDELLRSYRKKAERSDGGGLKPLFSFKGHLSEGYGLDWCTTEAGTLASGDCKGNIHIWRLDNSGSTWHVDQRPYNTHAPHSVEDIQWSPNERHVLASCSVDKSIKIWDTRASPQSACMLSVSGTHTADINVISWNRKENQFLVSGGDDGLICVWDLRQFASNDSTPLAKFKQHMAPVTTVEWHPQEATVFASGGADDQIAQWDLSVEADRSEEAEEIKNLPPQLLFIHQGQTDIKELHWHPQCPGVVISTAHSGFNVFRTISI</sequence>
<evidence type="ECO:0000256" key="1">
    <source>
        <dbReference type="ARBA" id="ARBA00004123"/>
    </source>
</evidence>
<dbReference type="InterPro" id="IPR036322">
    <property type="entry name" value="WD40_repeat_dom_sf"/>
</dbReference>
<dbReference type="KEGG" id="ccal:108632674"/>
<evidence type="ECO:0000256" key="3">
    <source>
        <dbReference type="ARBA" id="ARBA00022737"/>
    </source>
</evidence>
<feature type="domain" description="Histone-binding protein RBBP4-like N-terminal" evidence="8">
    <location>
        <begin position="105"/>
        <end position="172"/>
    </location>
</feature>
<dbReference type="InterPro" id="IPR019775">
    <property type="entry name" value="WD40_repeat_CS"/>
</dbReference>
<evidence type="ECO:0000259" key="8">
    <source>
        <dbReference type="Pfam" id="PF12265"/>
    </source>
</evidence>
<keyword evidence="3" id="KW-0677">Repeat</keyword>
<gene>
    <name evidence="10" type="primary">LOC108632674</name>
</gene>
<feature type="repeat" description="WD" evidence="6">
    <location>
        <begin position="326"/>
        <end position="354"/>
    </location>
</feature>
<dbReference type="InterPro" id="IPR001680">
    <property type="entry name" value="WD40_rpt"/>
</dbReference>
<feature type="repeat" description="WD" evidence="6">
    <location>
        <begin position="366"/>
        <end position="408"/>
    </location>
</feature>
<dbReference type="Pfam" id="PF12265">
    <property type="entry name" value="CAF1C_H4-bd"/>
    <property type="match status" value="1"/>
</dbReference>
<dbReference type="InterPro" id="IPR022052">
    <property type="entry name" value="Histone-bd_RBBP4-like_N"/>
</dbReference>
<evidence type="ECO:0000256" key="2">
    <source>
        <dbReference type="ARBA" id="ARBA00022574"/>
    </source>
</evidence>
<dbReference type="InterPro" id="IPR020472">
    <property type="entry name" value="WD40_PAC1"/>
</dbReference>
<evidence type="ECO:0000313" key="9">
    <source>
        <dbReference type="Proteomes" id="UP000694925"/>
    </source>
</evidence>
<dbReference type="AlphaFoldDB" id="A0AAJ7NG86"/>
<feature type="compositionally biased region" description="Acidic residues" evidence="7">
    <location>
        <begin position="66"/>
        <end position="85"/>
    </location>
</feature>
<dbReference type="InterPro" id="IPR015943">
    <property type="entry name" value="WD40/YVTN_repeat-like_dom_sf"/>
</dbReference>
<evidence type="ECO:0000256" key="5">
    <source>
        <dbReference type="ARBA" id="ARBA00040876"/>
    </source>
</evidence>
<keyword evidence="9" id="KW-1185">Reference proteome</keyword>
<dbReference type="Pfam" id="PF00400">
    <property type="entry name" value="WD40"/>
    <property type="match status" value="3"/>
</dbReference>
<evidence type="ECO:0000313" key="10">
    <source>
        <dbReference type="RefSeq" id="XP_017892870.1"/>
    </source>
</evidence>
<dbReference type="GO" id="GO:0042254">
    <property type="term" value="P:ribosome biogenesis"/>
    <property type="evidence" value="ECO:0007669"/>
    <property type="project" value="TreeGrafter"/>
</dbReference>
<organism evidence="9 10">
    <name type="scientific">Ceratina calcarata</name>
    <dbReference type="NCBI Taxonomy" id="156304"/>
    <lineage>
        <taxon>Eukaryota</taxon>
        <taxon>Metazoa</taxon>
        <taxon>Ecdysozoa</taxon>
        <taxon>Arthropoda</taxon>
        <taxon>Hexapoda</taxon>
        <taxon>Insecta</taxon>
        <taxon>Pterygota</taxon>
        <taxon>Neoptera</taxon>
        <taxon>Endopterygota</taxon>
        <taxon>Hymenoptera</taxon>
        <taxon>Apocrita</taxon>
        <taxon>Aculeata</taxon>
        <taxon>Apoidea</taxon>
        <taxon>Anthophila</taxon>
        <taxon>Apidae</taxon>
        <taxon>Ceratina</taxon>
        <taxon>Zadontomerus</taxon>
    </lineage>
</organism>
<dbReference type="PROSITE" id="PS50082">
    <property type="entry name" value="WD_REPEATS_2"/>
    <property type="match status" value="3"/>
</dbReference>
<dbReference type="InterPro" id="IPR051972">
    <property type="entry name" value="Glutamate-rich_WD_repeat"/>
</dbReference>
<feature type="repeat" description="WD" evidence="6">
    <location>
        <begin position="414"/>
        <end position="449"/>
    </location>
</feature>
<dbReference type="PROSITE" id="PS50294">
    <property type="entry name" value="WD_REPEATS_REGION"/>
    <property type="match status" value="2"/>
</dbReference>
<name>A0AAJ7NG86_9HYME</name>
<proteinExistence type="predicted"/>
<evidence type="ECO:0000256" key="6">
    <source>
        <dbReference type="PROSITE-ProRule" id="PRU00221"/>
    </source>
</evidence>
<dbReference type="GeneID" id="108632674"/>
<reference evidence="10" key="1">
    <citation type="submission" date="2025-08" db="UniProtKB">
        <authorList>
            <consortium name="RefSeq"/>
        </authorList>
    </citation>
    <scope>IDENTIFICATION</scope>
    <source>
        <tissue evidence="10">Whole body</tissue>
    </source>
</reference>
<dbReference type="Gene3D" id="2.130.10.10">
    <property type="entry name" value="YVTN repeat-like/Quinoprotein amine dehydrogenase"/>
    <property type="match status" value="1"/>
</dbReference>
<dbReference type="PRINTS" id="PR00320">
    <property type="entry name" value="GPROTEINBRPT"/>
</dbReference>
<dbReference type="PANTHER" id="PTHR45903:SF1">
    <property type="entry name" value="GLUTAMATE-RICH WD REPEAT-CONTAINING PROTEIN 1"/>
    <property type="match status" value="1"/>
</dbReference>
<comment type="subcellular location">
    <subcellularLocation>
        <location evidence="1">Nucleus</location>
    </subcellularLocation>
</comment>
<protein>
    <recommendedName>
        <fullName evidence="5">Glutamate-rich WD repeat-containing protein 1</fullName>
    </recommendedName>
</protein>
<accession>A0AAJ7NG86</accession>
<evidence type="ECO:0000256" key="7">
    <source>
        <dbReference type="SAM" id="MobiDB-lite"/>
    </source>
</evidence>
<keyword evidence="2 6" id="KW-0853">WD repeat</keyword>
<dbReference type="GO" id="GO:0005730">
    <property type="term" value="C:nucleolus"/>
    <property type="evidence" value="ECO:0007669"/>
    <property type="project" value="TreeGrafter"/>
</dbReference>
<dbReference type="PROSITE" id="PS00678">
    <property type="entry name" value="WD_REPEATS_1"/>
    <property type="match status" value="2"/>
</dbReference>
<dbReference type="PANTHER" id="PTHR45903">
    <property type="entry name" value="GLUTAMATE-RICH WD REPEAT-CONTAINING PROTEIN 1"/>
    <property type="match status" value="1"/>
</dbReference>
<dbReference type="SUPFAM" id="SSF50978">
    <property type="entry name" value="WD40 repeat-like"/>
    <property type="match status" value="1"/>
</dbReference>
<dbReference type="RefSeq" id="XP_017892870.1">
    <property type="nucleotide sequence ID" value="XM_018037381.2"/>
</dbReference>
<feature type="region of interest" description="Disordered" evidence="7">
    <location>
        <begin position="66"/>
        <end position="98"/>
    </location>
</feature>
<dbReference type="SMART" id="SM00320">
    <property type="entry name" value="WD40"/>
    <property type="match status" value="6"/>
</dbReference>